<sequence>MTDADDNFGFRFREWDIYKDARSFRSEIGTLLKTFPAEEKYALVDQTKRALNSIVLNIAEGANKSTDKDTRLYINRAHCSLDEVISCLDCALDDGYITKKHHDVMLEYAGSLARRLRRFTGHLSSPTP</sequence>
<dbReference type="PANTHER" id="PTHR38471">
    <property type="entry name" value="FOUR HELIX BUNDLE PROTEIN"/>
    <property type="match status" value="1"/>
</dbReference>
<gene>
    <name evidence="1" type="ORF">A2946_03100</name>
</gene>
<evidence type="ECO:0008006" key="3">
    <source>
        <dbReference type="Google" id="ProtNLM"/>
    </source>
</evidence>
<comment type="caution">
    <text evidence="1">The sequence shown here is derived from an EMBL/GenBank/DDBJ whole genome shotgun (WGS) entry which is preliminary data.</text>
</comment>
<dbReference type="AlphaFoldDB" id="A0A1G2CLC7"/>
<dbReference type="Proteomes" id="UP000178348">
    <property type="component" value="Unassembled WGS sequence"/>
</dbReference>
<dbReference type="CDD" id="cd16377">
    <property type="entry name" value="23S_rRNA_IVP_like"/>
    <property type="match status" value="1"/>
</dbReference>
<reference evidence="1 2" key="1">
    <citation type="journal article" date="2016" name="Nat. Commun.">
        <title>Thousands of microbial genomes shed light on interconnected biogeochemical processes in an aquifer system.</title>
        <authorList>
            <person name="Anantharaman K."/>
            <person name="Brown C.T."/>
            <person name="Hug L.A."/>
            <person name="Sharon I."/>
            <person name="Castelle C.J."/>
            <person name="Probst A.J."/>
            <person name="Thomas B.C."/>
            <person name="Singh A."/>
            <person name="Wilkins M.J."/>
            <person name="Karaoz U."/>
            <person name="Brodie E.L."/>
            <person name="Williams K.H."/>
            <person name="Hubbard S.S."/>
            <person name="Banfield J.F."/>
        </authorList>
    </citation>
    <scope>NUCLEOTIDE SEQUENCE [LARGE SCALE GENOMIC DNA]</scope>
</reference>
<dbReference type="EMBL" id="MHLB01000020">
    <property type="protein sequence ID" value="OGZ02196.1"/>
    <property type="molecule type" value="Genomic_DNA"/>
</dbReference>
<dbReference type="NCBIfam" id="TIGR02436">
    <property type="entry name" value="four helix bundle protein"/>
    <property type="match status" value="1"/>
</dbReference>
<proteinExistence type="predicted"/>
<name>A0A1G2CLC7_9BACT</name>
<dbReference type="SUPFAM" id="SSF158446">
    <property type="entry name" value="IVS-encoded protein-like"/>
    <property type="match status" value="1"/>
</dbReference>
<protein>
    <recommendedName>
        <fullName evidence="3">Four helix bundle protein</fullName>
    </recommendedName>
</protein>
<dbReference type="Pfam" id="PF05635">
    <property type="entry name" value="23S_rRNA_IVP"/>
    <property type="match status" value="1"/>
</dbReference>
<dbReference type="PANTHER" id="PTHR38471:SF2">
    <property type="entry name" value="FOUR HELIX BUNDLE PROTEIN"/>
    <property type="match status" value="1"/>
</dbReference>
<accession>A0A1G2CLC7</accession>
<dbReference type="Gene3D" id="1.20.1440.60">
    <property type="entry name" value="23S rRNA-intervening sequence"/>
    <property type="match status" value="1"/>
</dbReference>
<evidence type="ECO:0000313" key="2">
    <source>
        <dbReference type="Proteomes" id="UP000178348"/>
    </source>
</evidence>
<evidence type="ECO:0000313" key="1">
    <source>
        <dbReference type="EMBL" id="OGZ02196.1"/>
    </source>
</evidence>
<organism evidence="1 2">
    <name type="scientific">Candidatus Liptonbacteria bacterium RIFCSPLOWO2_01_FULL_53_13</name>
    <dbReference type="NCBI Taxonomy" id="1798651"/>
    <lineage>
        <taxon>Bacteria</taxon>
        <taxon>Candidatus Liptoniibacteriota</taxon>
    </lineage>
</organism>
<dbReference type="InterPro" id="IPR036583">
    <property type="entry name" value="23S_rRNA_IVS_sf"/>
</dbReference>
<dbReference type="InterPro" id="IPR012657">
    <property type="entry name" value="23S_rRNA-intervening_sequence"/>
</dbReference>